<evidence type="ECO:0000256" key="3">
    <source>
        <dbReference type="ARBA" id="ARBA00022741"/>
    </source>
</evidence>
<keyword evidence="3" id="KW-0547">Nucleotide-binding</keyword>
<reference evidence="9 10" key="1">
    <citation type="submission" date="2014-12" db="EMBL/GenBank/DDBJ databases">
        <title>Draft genome sequences of 29 type strains of Enterococci.</title>
        <authorList>
            <person name="Zhong Z."/>
            <person name="Sun Z."/>
            <person name="Liu W."/>
            <person name="Zhang W."/>
            <person name="Zhang H."/>
        </authorList>
    </citation>
    <scope>NUCLEOTIDE SEQUENCE [LARGE SCALE GENOMIC DNA]</scope>
    <source>
        <strain evidence="9 10">DSM 15687</strain>
    </source>
</reference>
<keyword evidence="2" id="KW-1003">Cell membrane</keyword>
<gene>
    <name evidence="9" type="ORF">RV14_GL002295</name>
</gene>
<dbReference type="InterPro" id="IPR017871">
    <property type="entry name" value="ABC_transporter-like_CS"/>
</dbReference>
<dbReference type="GO" id="GO:0016887">
    <property type="term" value="F:ATP hydrolysis activity"/>
    <property type="evidence" value="ECO:0007669"/>
    <property type="project" value="InterPro"/>
</dbReference>
<comment type="caution">
    <text evidence="9">The sequence shown here is derived from an EMBL/GenBank/DDBJ whole genome shotgun (WGS) entry which is preliminary data.</text>
</comment>
<evidence type="ECO:0000256" key="1">
    <source>
        <dbReference type="ARBA" id="ARBA00022448"/>
    </source>
</evidence>
<dbReference type="FunFam" id="3.40.50.300:FF:000032">
    <property type="entry name" value="Export ABC transporter ATP-binding protein"/>
    <property type="match status" value="1"/>
</dbReference>
<dbReference type="STRING" id="150033.RV14_GL002295"/>
<keyword evidence="1" id="KW-0813">Transport</keyword>
<evidence type="ECO:0000313" key="10">
    <source>
        <dbReference type="Proteomes" id="UP000182152"/>
    </source>
</evidence>
<dbReference type="PANTHER" id="PTHR43166:SF36">
    <property type="entry name" value="METHIONINE IMPORT ATP-BINDING PROTEIN METN 2"/>
    <property type="match status" value="1"/>
</dbReference>
<keyword evidence="4 9" id="KW-0067">ATP-binding</keyword>
<dbReference type="InterPro" id="IPR003439">
    <property type="entry name" value="ABC_transporter-like_ATP-bd"/>
</dbReference>
<dbReference type="GO" id="GO:0098796">
    <property type="term" value="C:membrane protein complex"/>
    <property type="evidence" value="ECO:0007669"/>
    <property type="project" value="UniProtKB-ARBA"/>
</dbReference>
<evidence type="ECO:0000256" key="6">
    <source>
        <dbReference type="ARBA" id="ARBA00022970"/>
    </source>
</evidence>
<dbReference type="GO" id="GO:0005524">
    <property type="term" value="F:ATP binding"/>
    <property type="evidence" value="ECO:0007669"/>
    <property type="project" value="UniProtKB-KW"/>
</dbReference>
<dbReference type="GO" id="GO:0006865">
    <property type="term" value="P:amino acid transport"/>
    <property type="evidence" value="ECO:0007669"/>
    <property type="project" value="UniProtKB-KW"/>
</dbReference>
<dbReference type="CDD" id="cd03258">
    <property type="entry name" value="ABC_MetN_methionine_transporter"/>
    <property type="match status" value="1"/>
</dbReference>
<keyword evidence="5" id="KW-1278">Translocase</keyword>
<feature type="domain" description="ABC transporter" evidence="8">
    <location>
        <begin position="25"/>
        <end position="264"/>
    </location>
</feature>
<organism evidence="9 10">
    <name type="scientific">Enterococcus ratti</name>
    <dbReference type="NCBI Taxonomy" id="150033"/>
    <lineage>
        <taxon>Bacteria</taxon>
        <taxon>Bacillati</taxon>
        <taxon>Bacillota</taxon>
        <taxon>Bacilli</taxon>
        <taxon>Lactobacillales</taxon>
        <taxon>Enterococcaceae</taxon>
        <taxon>Enterococcus</taxon>
    </lineage>
</organism>
<dbReference type="InterPro" id="IPR003593">
    <property type="entry name" value="AAA+_ATPase"/>
</dbReference>
<name>A0A1L8WNX8_9ENTE</name>
<dbReference type="InterPro" id="IPR045865">
    <property type="entry name" value="ACT-like_dom_sf"/>
</dbReference>
<dbReference type="AlphaFoldDB" id="A0A1L8WNX8"/>
<evidence type="ECO:0000256" key="5">
    <source>
        <dbReference type="ARBA" id="ARBA00022967"/>
    </source>
</evidence>
<sequence>MLKQGTKVFLYFKNKKKDVSAMSLIQLTNVKKTFNGKNGTIQAVNDVSLHVEKGDIYGIIGYSGAGKSTLVRLLNGLELPTSGTVIINDQEITKLKNKELRKFRKKIGMIFQHFNLLWSRTVLENIELPLELTGMPKAKRQERARELLRLVGLEGRGDAYPSQLSGGQKQRVGIARALANDPEILLCDEATSALDPQTTEEVLELLAAINKKLKLTIVLITHEMNVIRKICNKVAVIERGTVVEKGDVLKVFKHPQQEVTKRFVQQDIEPEADSTELLAELIKENPNGRLVTLVFNEKNANEPVISQAIRQYNVDINVVYGKIKQTAEGSFGSLTTLMTGKEKELDQAESFLKKQGVGVEVIYCG</sequence>
<dbReference type="Pfam" id="PF00005">
    <property type="entry name" value="ABC_tran"/>
    <property type="match status" value="1"/>
</dbReference>
<dbReference type="InterPro" id="IPR041701">
    <property type="entry name" value="MetN_ABC"/>
</dbReference>
<dbReference type="EMBL" id="JXLB01000008">
    <property type="protein sequence ID" value="OJG82720.1"/>
    <property type="molecule type" value="Genomic_DNA"/>
</dbReference>
<dbReference type="Pfam" id="PF09383">
    <property type="entry name" value="NIL"/>
    <property type="match status" value="1"/>
</dbReference>
<dbReference type="InterPro" id="IPR018449">
    <property type="entry name" value="NIL_domain"/>
</dbReference>
<dbReference type="InterPro" id="IPR027417">
    <property type="entry name" value="P-loop_NTPase"/>
</dbReference>
<dbReference type="Gene3D" id="3.30.70.260">
    <property type="match status" value="1"/>
</dbReference>
<dbReference type="SUPFAM" id="SSF52540">
    <property type="entry name" value="P-loop containing nucleoside triphosphate hydrolases"/>
    <property type="match status" value="1"/>
</dbReference>
<dbReference type="SMART" id="SM00382">
    <property type="entry name" value="AAA"/>
    <property type="match status" value="1"/>
</dbReference>
<dbReference type="SUPFAM" id="SSF55021">
    <property type="entry name" value="ACT-like"/>
    <property type="match status" value="1"/>
</dbReference>
<dbReference type="PANTHER" id="PTHR43166">
    <property type="entry name" value="AMINO ACID IMPORT ATP-BINDING PROTEIN"/>
    <property type="match status" value="1"/>
</dbReference>
<evidence type="ECO:0000313" key="9">
    <source>
        <dbReference type="EMBL" id="OJG82720.1"/>
    </source>
</evidence>
<dbReference type="PROSITE" id="PS00211">
    <property type="entry name" value="ABC_TRANSPORTER_1"/>
    <property type="match status" value="1"/>
</dbReference>
<keyword evidence="6" id="KW-0029">Amino-acid transport</keyword>
<evidence type="ECO:0000256" key="7">
    <source>
        <dbReference type="ARBA" id="ARBA00023136"/>
    </source>
</evidence>
<dbReference type="Gene3D" id="3.40.50.300">
    <property type="entry name" value="P-loop containing nucleotide triphosphate hydrolases"/>
    <property type="match status" value="1"/>
</dbReference>
<dbReference type="InterPro" id="IPR050086">
    <property type="entry name" value="MetN_ABC_transporter-like"/>
</dbReference>
<dbReference type="GO" id="GO:0022857">
    <property type="term" value="F:transmembrane transporter activity"/>
    <property type="evidence" value="ECO:0007669"/>
    <property type="project" value="UniProtKB-ARBA"/>
</dbReference>
<accession>A0A1L8WNX8</accession>
<evidence type="ECO:0000256" key="2">
    <source>
        <dbReference type="ARBA" id="ARBA00022475"/>
    </source>
</evidence>
<evidence type="ECO:0000259" key="8">
    <source>
        <dbReference type="PROSITE" id="PS50893"/>
    </source>
</evidence>
<evidence type="ECO:0000256" key="4">
    <source>
        <dbReference type="ARBA" id="ARBA00022840"/>
    </source>
</evidence>
<keyword evidence="7" id="KW-0472">Membrane</keyword>
<proteinExistence type="predicted"/>
<dbReference type="Proteomes" id="UP000182152">
    <property type="component" value="Unassembled WGS sequence"/>
</dbReference>
<keyword evidence="10" id="KW-1185">Reference proteome</keyword>
<protein>
    <submittedName>
        <fullName evidence="9">ABC transporter ATP-binding protein</fullName>
    </submittedName>
</protein>
<dbReference type="SMART" id="SM00930">
    <property type="entry name" value="NIL"/>
    <property type="match status" value="1"/>
</dbReference>
<dbReference type="PROSITE" id="PS50893">
    <property type="entry name" value="ABC_TRANSPORTER_2"/>
    <property type="match status" value="1"/>
</dbReference>